<evidence type="ECO:0000256" key="3">
    <source>
        <dbReference type="ARBA" id="ARBA00023125"/>
    </source>
</evidence>
<keyword evidence="9" id="KW-1185">Reference proteome</keyword>
<evidence type="ECO:0000313" key="8">
    <source>
        <dbReference type="EMBL" id="CUB00924.1"/>
    </source>
</evidence>
<gene>
    <name evidence="8" type="ORF">Ga0061067_1244</name>
</gene>
<dbReference type="Gene3D" id="1.10.443.10">
    <property type="entry name" value="Intergrase catalytic core"/>
    <property type="match status" value="1"/>
</dbReference>
<dbReference type="AlphaFoldDB" id="A0A0K6ICP9"/>
<keyword evidence="3 5" id="KW-0238">DNA-binding</keyword>
<dbReference type="GO" id="GO:0015074">
    <property type="term" value="P:DNA integration"/>
    <property type="evidence" value="ECO:0007669"/>
    <property type="project" value="UniProtKB-KW"/>
</dbReference>
<evidence type="ECO:0000259" key="6">
    <source>
        <dbReference type="PROSITE" id="PS51898"/>
    </source>
</evidence>
<evidence type="ECO:0000256" key="2">
    <source>
        <dbReference type="ARBA" id="ARBA00022908"/>
    </source>
</evidence>
<evidence type="ECO:0000259" key="7">
    <source>
        <dbReference type="PROSITE" id="PS51900"/>
    </source>
</evidence>
<dbReference type="RefSeq" id="WP_055457176.1">
    <property type="nucleotide sequence ID" value="NZ_CYHE01000024.1"/>
</dbReference>
<dbReference type="PROSITE" id="PS51898">
    <property type="entry name" value="TYR_RECOMBINASE"/>
    <property type="match status" value="1"/>
</dbReference>
<keyword evidence="2" id="KW-0229">DNA integration</keyword>
<dbReference type="InterPro" id="IPR050090">
    <property type="entry name" value="Tyrosine_recombinase_XerCD"/>
</dbReference>
<name>A0A0K6ICP9_9HYPH</name>
<dbReference type="PANTHER" id="PTHR30349:SF64">
    <property type="entry name" value="PROPHAGE INTEGRASE INTD-RELATED"/>
    <property type="match status" value="1"/>
</dbReference>
<proteinExistence type="inferred from homology"/>
<comment type="similarity">
    <text evidence="1">Belongs to the 'phage' integrase family.</text>
</comment>
<dbReference type="PROSITE" id="PS51900">
    <property type="entry name" value="CB"/>
    <property type="match status" value="1"/>
</dbReference>
<dbReference type="PANTHER" id="PTHR30349">
    <property type="entry name" value="PHAGE INTEGRASE-RELATED"/>
    <property type="match status" value="1"/>
</dbReference>
<dbReference type="Gene3D" id="1.10.150.130">
    <property type="match status" value="1"/>
</dbReference>
<evidence type="ECO:0000256" key="1">
    <source>
        <dbReference type="ARBA" id="ARBA00008857"/>
    </source>
</evidence>
<dbReference type="EMBL" id="CYHE01000024">
    <property type="protein sequence ID" value="CUB00924.1"/>
    <property type="molecule type" value="Genomic_DNA"/>
</dbReference>
<organism evidence="8 9">
    <name type="scientific">Pannonibacter indicus</name>
    <dbReference type="NCBI Taxonomy" id="466044"/>
    <lineage>
        <taxon>Bacteria</taxon>
        <taxon>Pseudomonadati</taxon>
        <taxon>Pseudomonadota</taxon>
        <taxon>Alphaproteobacteria</taxon>
        <taxon>Hyphomicrobiales</taxon>
        <taxon>Stappiaceae</taxon>
        <taxon>Pannonibacter</taxon>
    </lineage>
</organism>
<feature type="domain" description="Core-binding (CB)" evidence="7">
    <location>
        <begin position="61"/>
        <end position="152"/>
    </location>
</feature>
<dbReference type="GO" id="GO:0003677">
    <property type="term" value="F:DNA binding"/>
    <property type="evidence" value="ECO:0007669"/>
    <property type="project" value="UniProtKB-UniRule"/>
</dbReference>
<dbReference type="Proteomes" id="UP000183900">
    <property type="component" value="Unassembled WGS sequence"/>
</dbReference>
<accession>A0A0K6ICP9</accession>
<feature type="domain" description="Tyr recombinase" evidence="6">
    <location>
        <begin position="175"/>
        <end position="360"/>
    </location>
</feature>
<evidence type="ECO:0000256" key="5">
    <source>
        <dbReference type="PROSITE-ProRule" id="PRU01248"/>
    </source>
</evidence>
<dbReference type="CDD" id="cd01189">
    <property type="entry name" value="INT_ICEBs1_C_like"/>
    <property type="match status" value="1"/>
</dbReference>
<dbReference type="InterPro" id="IPR011010">
    <property type="entry name" value="DNA_brk_join_enz"/>
</dbReference>
<reference evidence="9" key="1">
    <citation type="submission" date="2015-08" db="EMBL/GenBank/DDBJ databases">
        <authorList>
            <person name="Varghese N."/>
        </authorList>
    </citation>
    <scope>NUCLEOTIDE SEQUENCE [LARGE SCALE GENOMIC DNA]</scope>
    <source>
        <strain evidence="9">DSM 23407</strain>
    </source>
</reference>
<dbReference type="OrthoDB" id="9785687at2"/>
<dbReference type="InterPro" id="IPR010998">
    <property type="entry name" value="Integrase_recombinase_N"/>
</dbReference>
<dbReference type="GO" id="GO:0006310">
    <property type="term" value="P:DNA recombination"/>
    <property type="evidence" value="ECO:0007669"/>
    <property type="project" value="UniProtKB-KW"/>
</dbReference>
<dbReference type="InterPro" id="IPR002104">
    <property type="entry name" value="Integrase_catalytic"/>
</dbReference>
<evidence type="ECO:0000256" key="4">
    <source>
        <dbReference type="ARBA" id="ARBA00023172"/>
    </source>
</evidence>
<dbReference type="InterPro" id="IPR013762">
    <property type="entry name" value="Integrase-like_cat_sf"/>
</dbReference>
<evidence type="ECO:0000313" key="9">
    <source>
        <dbReference type="Proteomes" id="UP000183900"/>
    </source>
</evidence>
<dbReference type="SUPFAM" id="SSF56349">
    <property type="entry name" value="DNA breaking-rejoining enzymes"/>
    <property type="match status" value="1"/>
</dbReference>
<dbReference type="Pfam" id="PF00589">
    <property type="entry name" value="Phage_integrase"/>
    <property type="match status" value="1"/>
</dbReference>
<dbReference type="InterPro" id="IPR044068">
    <property type="entry name" value="CB"/>
</dbReference>
<keyword evidence="4" id="KW-0233">DNA recombination</keyword>
<protein>
    <submittedName>
        <fullName evidence="8">Site-specific recombinase XerC</fullName>
    </submittedName>
</protein>
<sequence length="367" mass="42038">MATIRKRTLPSGLVRWQVDFTDQAGKRRSKLFPRRKDADVYLVKVRSLVANNTYLADSESITVADAAKAWLDHCEMRCKTGRRMERTTLRGYSDYVRLHITDAKVGIGDKLIVQLTRRHVNEFRDRLLLNGRSEHLTRRALSVLKLILDHAIDNGQLFTNAAQGVRVIKSSRIDYKAPVPSKETIRALIEAADEDFKPHLIVSALTGLRASELRGLRWQDVDFEKGFIHVRQRADAYNQMGEPKSRAGYRDIPAGPMVLNALRRWKLRCPKSDLGLVFPAPRGGVLQHTRTQDRFRKLQAKVGVKLRWHDLRHFAVSLWIEQGFSIKEVMTFAGHSSIQMTMERYGHLFPSPDHQKSMALVEQRVLG</sequence>